<feature type="region of interest" description="Disordered" evidence="2">
    <location>
        <begin position="194"/>
        <end position="262"/>
    </location>
</feature>
<gene>
    <name evidence="3" type="ORF">V1478_006853</name>
</gene>
<keyword evidence="4" id="KW-1185">Reference proteome</keyword>
<evidence type="ECO:0000313" key="4">
    <source>
        <dbReference type="Proteomes" id="UP001607302"/>
    </source>
</evidence>
<feature type="compositionally biased region" description="Polar residues" evidence="2">
    <location>
        <begin position="239"/>
        <end position="262"/>
    </location>
</feature>
<dbReference type="AlphaFoldDB" id="A0ABD2B1I1"/>
<dbReference type="EMBL" id="JAUDFV010000133">
    <property type="protein sequence ID" value="KAL2726575.1"/>
    <property type="molecule type" value="Genomic_DNA"/>
</dbReference>
<proteinExistence type="predicted"/>
<evidence type="ECO:0000256" key="2">
    <source>
        <dbReference type="SAM" id="MobiDB-lite"/>
    </source>
</evidence>
<accession>A0ABD2B1I1</accession>
<dbReference type="Proteomes" id="UP001607302">
    <property type="component" value="Unassembled WGS sequence"/>
</dbReference>
<organism evidence="3 4">
    <name type="scientific">Vespula squamosa</name>
    <name type="common">Southern yellow jacket</name>
    <name type="synonym">Wasp</name>
    <dbReference type="NCBI Taxonomy" id="30214"/>
    <lineage>
        <taxon>Eukaryota</taxon>
        <taxon>Metazoa</taxon>
        <taxon>Ecdysozoa</taxon>
        <taxon>Arthropoda</taxon>
        <taxon>Hexapoda</taxon>
        <taxon>Insecta</taxon>
        <taxon>Pterygota</taxon>
        <taxon>Neoptera</taxon>
        <taxon>Endopterygota</taxon>
        <taxon>Hymenoptera</taxon>
        <taxon>Apocrita</taxon>
        <taxon>Aculeata</taxon>
        <taxon>Vespoidea</taxon>
        <taxon>Vespidae</taxon>
        <taxon>Vespinae</taxon>
        <taxon>Vespula</taxon>
    </lineage>
</organism>
<reference evidence="3 4" key="1">
    <citation type="journal article" date="2024" name="Ann. Entomol. Soc. Am.">
        <title>Genomic analyses of the southern and eastern yellowjacket wasps (Hymenoptera: Vespidae) reveal evolutionary signatures of social life.</title>
        <authorList>
            <person name="Catto M.A."/>
            <person name="Caine P.B."/>
            <person name="Orr S.E."/>
            <person name="Hunt B.G."/>
            <person name="Goodisman M.A.D."/>
        </authorList>
    </citation>
    <scope>NUCLEOTIDE SEQUENCE [LARGE SCALE GENOMIC DNA]</scope>
    <source>
        <strain evidence="3">233</strain>
        <tissue evidence="3">Head and thorax</tissue>
    </source>
</reference>
<feature type="coiled-coil region" evidence="1">
    <location>
        <begin position="52"/>
        <end position="79"/>
    </location>
</feature>
<sequence>MPSMGRNKVSQFIKNWLISLHFSVATVGDLEDALNKQAKLVSQLTTECQSLTQRLEVNNIKHKEEMANLQSNIEYLSNKIKDTFHNQKALYNINASYNSPDQLNETKVMNQNGNTIPRISQNTDYEITQMQNEVDNDKREIYPKKLQKKDELEERYDHSNQHEYALGSYTNNNIYNAEDQIMEDKNGEQEKHLIDDQNVDANVIESPYDQYGEYDESQYEEQEHKDDDQYKEQDDTHDMTQYSEQEYQENPTTVIPSNEYTQ</sequence>
<name>A0ABD2B1I1_VESSQ</name>
<comment type="caution">
    <text evidence="3">The sequence shown here is derived from an EMBL/GenBank/DDBJ whole genome shotgun (WGS) entry which is preliminary data.</text>
</comment>
<evidence type="ECO:0000313" key="3">
    <source>
        <dbReference type="EMBL" id="KAL2726575.1"/>
    </source>
</evidence>
<evidence type="ECO:0000256" key="1">
    <source>
        <dbReference type="SAM" id="Coils"/>
    </source>
</evidence>
<protein>
    <submittedName>
        <fullName evidence="3">Serologically defined colon cancer antigen 8 isoform X1</fullName>
    </submittedName>
</protein>
<keyword evidence="1" id="KW-0175">Coiled coil</keyword>
<feature type="compositionally biased region" description="Basic and acidic residues" evidence="2">
    <location>
        <begin position="221"/>
        <end position="238"/>
    </location>
</feature>